<evidence type="ECO:0000256" key="1">
    <source>
        <dbReference type="SAM" id="MobiDB-lite"/>
    </source>
</evidence>
<feature type="region of interest" description="Disordered" evidence="1">
    <location>
        <begin position="1"/>
        <end position="76"/>
    </location>
</feature>
<dbReference type="Proteomes" id="UP001209540">
    <property type="component" value="Unassembled WGS sequence"/>
</dbReference>
<evidence type="ECO:0000313" key="2">
    <source>
        <dbReference type="EMBL" id="KAI9271703.1"/>
    </source>
</evidence>
<accession>A0AAD5PHD0</accession>
<dbReference type="EMBL" id="JAIXMP010000006">
    <property type="protein sequence ID" value="KAI9271703.1"/>
    <property type="molecule type" value="Genomic_DNA"/>
</dbReference>
<proteinExistence type="predicted"/>
<reference evidence="2" key="1">
    <citation type="journal article" date="2022" name="IScience">
        <title>Evolution of zygomycete secretomes and the origins of terrestrial fungal ecologies.</title>
        <authorList>
            <person name="Chang Y."/>
            <person name="Wang Y."/>
            <person name="Mondo S."/>
            <person name="Ahrendt S."/>
            <person name="Andreopoulos W."/>
            <person name="Barry K."/>
            <person name="Beard J."/>
            <person name="Benny G.L."/>
            <person name="Blankenship S."/>
            <person name="Bonito G."/>
            <person name="Cuomo C."/>
            <person name="Desiro A."/>
            <person name="Gervers K.A."/>
            <person name="Hundley H."/>
            <person name="Kuo A."/>
            <person name="LaButti K."/>
            <person name="Lang B.F."/>
            <person name="Lipzen A."/>
            <person name="O'Donnell K."/>
            <person name="Pangilinan J."/>
            <person name="Reynolds N."/>
            <person name="Sandor L."/>
            <person name="Smith M.E."/>
            <person name="Tsang A."/>
            <person name="Grigoriev I.V."/>
            <person name="Stajich J.E."/>
            <person name="Spatafora J.W."/>
        </authorList>
    </citation>
    <scope>NUCLEOTIDE SEQUENCE</scope>
    <source>
        <strain evidence="2">RSA 2281</strain>
    </source>
</reference>
<gene>
    <name evidence="2" type="ORF">BDA99DRAFT_500756</name>
</gene>
<comment type="caution">
    <text evidence="2">The sequence shown here is derived from an EMBL/GenBank/DDBJ whole genome shotgun (WGS) entry which is preliminary data.</text>
</comment>
<feature type="region of interest" description="Disordered" evidence="1">
    <location>
        <begin position="90"/>
        <end position="111"/>
    </location>
</feature>
<sequence length="111" mass="12842">MEKSDSDTLTHPMLYRQTINSPQETPRNKNKNSNTSDTQASKDQSLSSSTIQKQKDDDEGWMPPIRRASNENEHSEEYWDCYPNLARNIENQGTPEQVEQLHELQAHSPKQ</sequence>
<reference evidence="2" key="2">
    <citation type="submission" date="2023-02" db="EMBL/GenBank/DDBJ databases">
        <authorList>
            <consortium name="DOE Joint Genome Institute"/>
            <person name="Mondo S.J."/>
            <person name="Chang Y."/>
            <person name="Wang Y."/>
            <person name="Ahrendt S."/>
            <person name="Andreopoulos W."/>
            <person name="Barry K."/>
            <person name="Beard J."/>
            <person name="Benny G.L."/>
            <person name="Blankenship S."/>
            <person name="Bonito G."/>
            <person name="Cuomo C."/>
            <person name="Desiro A."/>
            <person name="Gervers K.A."/>
            <person name="Hundley H."/>
            <person name="Kuo A."/>
            <person name="LaButti K."/>
            <person name="Lang B.F."/>
            <person name="Lipzen A."/>
            <person name="O'Donnell K."/>
            <person name="Pangilinan J."/>
            <person name="Reynolds N."/>
            <person name="Sandor L."/>
            <person name="Smith M.W."/>
            <person name="Tsang A."/>
            <person name="Grigoriev I.V."/>
            <person name="Stajich J.E."/>
            <person name="Spatafora J.W."/>
        </authorList>
    </citation>
    <scope>NUCLEOTIDE SEQUENCE</scope>
    <source>
        <strain evidence="2">RSA 2281</strain>
    </source>
</reference>
<organism evidence="2 3">
    <name type="scientific">Phascolomyces articulosus</name>
    <dbReference type="NCBI Taxonomy" id="60185"/>
    <lineage>
        <taxon>Eukaryota</taxon>
        <taxon>Fungi</taxon>
        <taxon>Fungi incertae sedis</taxon>
        <taxon>Mucoromycota</taxon>
        <taxon>Mucoromycotina</taxon>
        <taxon>Mucoromycetes</taxon>
        <taxon>Mucorales</taxon>
        <taxon>Lichtheimiaceae</taxon>
        <taxon>Phascolomyces</taxon>
    </lineage>
</organism>
<keyword evidence="3" id="KW-1185">Reference proteome</keyword>
<evidence type="ECO:0000313" key="3">
    <source>
        <dbReference type="Proteomes" id="UP001209540"/>
    </source>
</evidence>
<dbReference type="AlphaFoldDB" id="A0AAD5PHD0"/>
<protein>
    <submittedName>
        <fullName evidence="2">Uncharacterized protein</fullName>
    </submittedName>
</protein>
<name>A0AAD5PHD0_9FUNG</name>
<feature type="compositionally biased region" description="Polar residues" evidence="1">
    <location>
        <begin position="17"/>
        <end position="52"/>
    </location>
</feature>